<proteinExistence type="predicted"/>
<accession>A0A382Y018</accession>
<feature type="non-terminal residue" evidence="1">
    <location>
        <position position="267"/>
    </location>
</feature>
<evidence type="ECO:0000313" key="1">
    <source>
        <dbReference type="EMBL" id="SVD76626.1"/>
    </source>
</evidence>
<protein>
    <recommendedName>
        <fullName evidence="2">Tetratricopeptide repeat protein</fullName>
    </recommendedName>
</protein>
<sequence>SIADIYRWRINNYKLAITKEVDAAKQDEMKQKQERMTREYIFALKQAWAFCPYSPEVLSHFTQLLLSLGYDEHKAGDKAAAQARRDEAIQLVTTYERFDPESPMIKHLINGIQQFNSVLGGKPPATGSQAAAQGLNLSDQEVKQIQQQLVGLQQRHKANPADPKVTLELAAIYLRLKQNDQALQLIDSLVKQPNLEISTRFTIASVYQNLGRGTKAEQQTKIAREALKQLEARLAAEPGNFDLALDLATTHVQLGQAQRGIDVLAQA</sequence>
<dbReference type="Gene3D" id="1.25.40.10">
    <property type="entry name" value="Tetratricopeptide repeat domain"/>
    <property type="match status" value="1"/>
</dbReference>
<reference evidence="1" key="1">
    <citation type="submission" date="2018-05" db="EMBL/GenBank/DDBJ databases">
        <authorList>
            <person name="Lanie J.A."/>
            <person name="Ng W.-L."/>
            <person name="Kazmierczak K.M."/>
            <person name="Andrzejewski T.M."/>
            <person name="Davidsen T.M."/>
            <person name="Wayne K.J."/>
            <person name="Tettelin H."/>
            <person name="Glass J.I."/>
            <person name="Rusch D."/>
            <person name="Podicherti R."/>
            <person name="Tsui H.-C.T."/>
            <person name="Winkler M.E."/>
        </authorList>
    </citation>
    <scope>NUCLEOTIDE SEQUENCE</scope>
</reference>
<gene>
    <name evidence="1" type="ORF">METZ01_LOCUS429480</name>
</gene>
<dbReference type="SUPFAM" id="SSF48452">
    <property type="entry name" value="TPR-like"/>
    <property type="match status" value="1"/>
</dbReference>
<feature type="non-terminal residue" evidence="1">
    <location>
        <position position="1"/>
    </location>
</feature>
<dbReference type="InterPro" id="IPR011990">
    <property type="entry name" value="TPR-like_helical_dom_sf"/>
</dbReference>
<name>A0A382Y018_9ZZZZ</name>
<evidence type="ECO:0008006" key="2">
    <source>
        <dbReference type="Google" id="ProtNLM"/>
    </source>
</evidence>
<organism evidence="1">
    <name type="scientific">marine metagenome</name>
    <dbReference type="NCBI Taxonomy" id="408172"/>
    <lineage>
        <taxon>unclassified sequences</taxon>
        <taxon>metagenomes</taxon>
        <taxon>ecological metagenomes</taxon>
    </lineage>
</organism>
<dbReference type="AlphaFoldDB" id="A0A382Y018"/>
<dbReference type="EMBL" id="UINC01171847">
    <property type="protein sequence ID" value="SVD76626.1"/>
    <property type="molecule type" value="Genomic_DNA"/>
</dbReference>